<gene>
    <name evidence="1" type="ORF">PAHAL_1G253900</name>
</gene>
<sequence length="96" mass="11065">MIICAYKIMCQLYQFALRWKYQHRSLFLPQQDLEQRAQHRCRLPHGSVRGHRTTMPLGYATPGEQSGHCTACQKQQRAESLVPAFAPKRERGHTGA</sequence>
<proteinExistence type="predicted"/>
<dbReference type="EMBL" id="CM008046">
    <property type="protein sequence ID" value="PVH66466.1"/>
    <property type="molecule type" value="Genomic_DNA"/>
</dbReference>
<dbReference type="AlphaFoldDB" id="A0A2T8KWB5"/>
<dbReference type="Proteomes" id="UP000243499">
    <property type="component" value="Chromosome 1"/>
</dbReference>
<evidence type="ECO:0000313" key="1">
    <source>
        <dbReference type="EMBL" id="PVH66466.1"/>
    </source>
</evidence>
<reference evidence="1" key="1">
    <citation type="submission" date="2018-04" db="EMBL/GenBank/DDBJ databases">
        <title>WGS assembly of Panicum hallii.</title>
        <authorList>
            <person name="Lovell J."/>
            <person name="Jenkins J."/>
            <person name="Lowry D."/>
            <person name="Mamidi S."/>
            <person name="Sreedasyam A."/>
            <person name="Weng X."/>
            <person name="Barry K."/>
            <person name="Bonette J."/>
            <person name="Campitelli B."/>
            <person name="Daum C."/>
            <person name="Gordon S."/>
            <person name="Gould B."/>
            <person name="Lipzen A."/>
            <person name="Macqueen A."/>
            <person name="Palacio-Mejia J."/>
            <person name="Plott C."/>
            <person name="Shakirov E."/>
            <person name="Shu S."/>
            <person name="Yoshinaga Y."/>
            <person name="Zane M."/>
            <person name="Rokhsar D."/>
            <person name="Grimwood J."/>
            <person name="Schmutz J."/>
            <person name="Juenger T."/>
        </authorList>
    </citation>
    <scope>NUCLEOTIDE SEQUENCE [LARGE SCALE GENOMIC DNA]</scope>
    <source>
        <strain evidence="1">FIL2</strain>
    </source>
</reference>
<name>A0A2T8KWB5_9POAL</name>
<accession>A0A2T8KWB5</accession>
<organism evidence="1">
    <name type="scientific">Panicum hallii</name>
    <dbReference type="NCBI Taxonomy" id="206008"/>
    <lineage>
        <taxon>Eukaryota</taxon>
        <taxon>Viridiplantae</taxon>
        <taxon>Streptophyta</taxon>
        <taxon>Embryophyta</taxon>
        <taxon>Tracheophyta</taxon>
        <taxon>Spermatophyta</taxon>
        <taxon>Magnoliopsida</taxon>
        <taxon>Liliopsida</taxon>
        <taxon>Poales</taxon>
        <taxon>Poaceae</taxon>
        <taxon>PACMAD clade</taxon>
        <taxon>Panicoideae</taxon>
        <taxon>Panicodae</taxon>
        <taxon>Paniceae</taxon>
        <taxon>Panicinae</taxon>
        <taxon>Panicum</taxon>
        <taxon>Panicum sect. Panicum</taxon>
    </lineage>
</organism>
<protein>
    <submittedName>
        <fullName evidence="1">Uncharacterized protein</fullName>
    </submittedName>
</protein>
<dbReference type="Gramene" id="PVH66466">
    <property type="protein sequence ID" value="PVH66466"/>
    <property type="gene ID" value="PAHAL_1G253900"/>
</dbReference>